<dbReference type="PANTHER" id="PTHR12202">
    <property type="entry name" value="ESF1 HOMOLOG"/>
    <property type="match status" value="1"/>
</dbReference>
<feature type="compositionally biased region" description="Basic and acidic residues" evidence="5">
    <location>
        <begin position="73"/>
        <end position="94"/>
    </location>
</feature>
<keyword evidence="3" id="KW-0175">Coiled coil</keyword>
<gene>
    <name evidence="8" type="ORF">D9Q98_001049</name>
</gene>
<feature type="compositionally biased region" description="Acidic residues" evidence="5">
    <location>
        <begin position="514"/>
        <end position="526"/>
    </location>
</feature>
<evidence type="ECO:0000256" key="5">
    <source>
        <dbReference type="SAM" id="MobiDB-lite"/>
    </source>
</evidence>
<feature type="region of interest" description="Disordered" evidence="5">
    <location>
        <begin position="745"/>
        <end position="815"/>
    </location>
</feature>
<dbReference type="GO" id="GO:0003723">
    <property type="term" value="F:RNA binding"/>
    <property type="evidence" value="ECO:0007669"/>
    <property type="project" value="TreeGrafter"/>
</dbReference>
<evidence type="ECO:0000313" key="9">
    <source>
        <dbReference type="Proteomes" id="UP001055712"/>
    </source>
</evidence>
<dbReference type="InterPro" id="IPR056750">
    <property type="entry name" value="RRM_ESF1"/>
</dbReference>
<feature type="domain" description="NUC153" evidence="6">
    <location>
        <begin position="811"/>
        <end position="835"/>
    </location>
</feature>
<feature type="region of interest" description="Disordered" evidence="5">
    <location>
        <begin position="502"/>
        <end position="727"/>
    </location>
</feature>
<feature type="compositionally biased region" description="Polar residues" evidence="5">
    <location>
        <begin position="141"/>
        <end position="155"/>
    </location>
</feature>
<comment type="similarity">
    <text evidence="2">Belongs to the ESF1 family.</text>
</comment>
<feature type="compositionally biased region" description="Acidic residues" evidence="5">
    <location>
        <begin position="339"/>
        <end position="363"/>
    </location>
</feature>
<dbReference type="InterPro" id="IPR039754">
    <property type="entry name" value="Esf1"/>
</dbReference>
<dbReference type="AlphaFoldDB" id="A0A9D4TZH1"/>
<feature type="region of interest" description="Disordered" evidence="5">
    <location>
        <begin position="842"/>
        <end position="897"/>
    </location>
</feature>
<comment type="caution">
    <text evidence="8">The sequence shown here is derived from an EMBL/GenBank/DDBJ whole genome shotgun (WGS) entry which is preliminary data.</text>
</comment>
<dbReference type="EMBL" id="SIDB01000001">
    <property type="protein sequence ID" value="KAI3438627.1"/>
    <property type="molecule type" value="Genomic_DNA"/>
</dbReference>
<feature type="region of interest" description="Disordered" evidence="5">
    <location>
        <begin position="327"/>
        <end position="381"/>
    </location>
</feature>
<keyword evidence="9" id="KW-1185">Reference proteome</keyword>
<evidence type="ECO:0000256" key="4">
    <source>
        <dbReference type="ARBA" id="ARBA00023242"/>
    </source>
</evidence>
<accession>A0A9D4TZH1</accession>
<feature type="region of interest" description="Disordered" evidence="5">
    <location>
        <begin position="54"/>
        <end position="230"/>
    </location>
</feature>
<evidence type="ECO:0000313" key="8">
    <source>
        <dbReference type="EMBL" id="KAI3438627.1"/>
    </source>
</evidence>
<dbReference type="Pfam" id="PF08159">
    <property type="entry name" value="NUC153"/>
    <property type="match status" value="1"/>
</dbReference>
<feature type="compositionally biased region" description="Acidic residues" evidence="5">
    <location>
        <begin position="187"/>
        <end position="211"/>
    </location>
</feature>
<keyword evidence="4" id="KW-0539">Nucleus</keyword>
<reference evidence="8" key="1">
    <citation type="journal article" date="2019" name="Plant J.">
        <title>Chlorella vulgaris genome assembly and annotation reveals the molecular basis for metabolic acclimation to high light conditions.</title>
        <authorList>
            <person name="Cecchin M."/>
            <person name="Marcolungo L."/>
            <person name="Rossato M."/>
            <person name="Girolomoni L."/>
            <person name="Cosentino E."/>
            <person name="Cuine S."/>
            <person name="Li-Beisson Y."/>
            <person name="Delledonne M."/>
            <person name="Ballottari M."/>
        </authorList>
    </citation>
    <scope>NUCLEOTIDE SEQUENCE</scope>
    <source>
        <strain evidence="8">211/11P</strain>
    </source>
</reference>
<feature type="compositionally biased region" description="Basic and acidic residues" evidence="5">
    <location>
        <begin position="167"/>
        <end position="177"/>
    </location>
</feature>
<feature type="compositionally biased region" description="Low complexity" evidence="5">
    <location>
        <begin position="919"/>
        <end position="935"/>
    </location>
</feature>
<dbReference type="Pfam" id="PF25121">
    <property type="entry name" value="RRM_ESF1"/>
    <property type="match status" value="1"/>
</dbReference>
<dbReference type="OrthoDB" id="431825at2759"/>
<proteinExistence type="inferred from homology"/>
<feature type="compositionally biased region" description="Basic residues" evidence="5">
    <location>
        <begin position="622"/>
        <end position="636"/>
    </location>
</feature>
<feature type="compositionally biased region" description="Low complexity" evidence="5">
    <location>
        <begin position="860"/>
        <end position="875"/>
    </location>
</feature>
<dbReference type="InterPro" id="IPR012580">
    <property type="entry name" value="NUC153"/>
</dbReference>
<feature type="compositionally biased region" description="Low complexity" evidence="5">
    <location>
        <begin position="745"/>
        <end position="769"/>
    </location>
</feature>
<feature type="compositionally biased region" description="Basic and acidic residues" evidence="5">
    <location>
        <begin position="597"/>
        <end position="615"/>
    </location>
</feature>
<sequence length="946" mass="101585">MGKDGQPAAKGQGKVVTDARFAAVHHDPRFQRFPRAKAKVEIDERFAGMFKDAAFEVRSSAVDKRGRKVKSGKKNEDMRRYYRIRNEEEGEHAAQEQQQQVAGEDEDGHNQQAAAAGAPQQPRGDDQRRGAGSAGRKSKRQQAAPQADGSGSQAESDSEPAGNGLGDEERAAQERWARMRGLAGPETSDEEEDEEEGEGSSSAEESEEQEEDFRVRPRLTGGPDEEGEEDEVQVAVTEADLQEWGVGALAANPEEEIPLLPDATCRLAAVDLDWEHVRAVDILAVLRSFVPKGGAITRVVVYPSDYGLDRMAQEAVMGPRGIFKPAAASAGASGKQGSDSEEEEAADGVAAAEEEEEESESGEEGSAVSGSDSEEGDEVDQHRLRMYERSKLRYYYAVVTCDSPGTANRLYDECDGMELMKTACKFDLRFVPEEQSFEGRKVRDEASEVPADYAPPNFQARALQHTSVQLTWDADDDGRKRALTHRPNAEELKEDDFRAYLASDSEGRSGSEDGVGEGEGGEEEDEAAIRERYRSLLLGGGDAGAMQERQGKKDWGNSSGEGESSSDDEAEAAGKARVKDDKGMEMEVTFLPGLENLGERLLAKKREEEARKGETVWDAYLRRRREKRAEAKRKGRQLASDESDSDYDGNGGGGSESGSEGEGRDPFFQQEADPFDDPFFKDGPGADAAEAAELAAGGKHGKAQQQASLAEKKGRGKKGKVDAADTSKRAELEMLLMDDAALQAAARGGNAASASAPAGKQQAGAAPAPKLSKKERMRLKKEAKRRERLEGSDDEDAAAGGGSFRGADLSDPRFSGLLTSHHFALDPTDPRFKDTSLNVAAAVAKKRSQVAAASDRKQRQQQQQQQQGQQEAEGTAGQGQGVGQQQNGSATASAAAQGKADLSFLVASLKRKSAGAHGGSAQPAAGAPAGTAANGEQKKRKKRQRV</sequence>
<evidence type="ECO:0000256" key="3">
    <source>
        <dbReference type="ARBA" id="ARBA00023054"/>
    </source>
</evidence>
<evidence type="ECO:0000256" key="2">
    <source>
        <dbReference type="ARBA" id="ARBA00009087"/>
    </source>
</evidence>
<dbReference type="PANTHER" id="PTHR12202:SF0">
    <property type="entry name" value="ESF1 HOMOLOG"/>
    <property type="match status" value="1"/>
</dbReference>
<comment type="subcellular location">
    <subcellularLocation>
        <location evidence="1">Nucleus</location>
        <location evidence="1">Nucleolus</location>
    </subcellularLocation>
</comment>
<feature type="domain" description="ESF1 RRM" evidence="7">
    <location>
        <begin position="264"/>
        <end position="446"/>
    </location>
</feature>
<feature type="compositionally biased region" description="Low complexity" evidence="5">
    <location>
        <begin position="883"/>
        <end position="897"/>
    </location>
</feature>
<dbReference type="GO" id="GO:0005730">
    <property type="term" value="C:nucleolus"/>
    <property type="evidence" value="ECO:0007669"/>
    <property type="project" value="UniProtKB-SubCell"/>
</dbReference>
<name>A0A9D4TZH1_CHLVU</name>
<evidence type="ECO:0000259" key="6">
    <source>
        <dbReference type="Pfam" id="PF08159"/>
    </source>
</evidence>
<dbReference type="Proteomes" id="UP001055712">
    <property type="component" value="Unassembled WGS sequence"/>
</dbReference>
<evidence type="ECO:0000256" key="1">
    <source>
        <dbReference type="ARBA" id="ARBA00004604"/>
    </source>
</evidence>
<evidence type="ECO:0008006" key="10">
    <source>
        <dbReference type="Google" id="ProtNLM"/>
    </source>
</evidence>
<organism evidence="8 9">
    <name type="scientific">Chlorella vulgaris</name>
    <name type="common">Green alga</name>
    <dbReference type="NCBI Taxonomy" id="3077"/>
    <lineage>
        <taxon>Eukaryota</taxon>
        <taxon>Viridiplantae</taxon>
        <taxon>Chlorophyta</taxon>
        <taxon>core chlorophytes</taxon>
        <taxon>Trebouxiophyceae</taxon>
        <taxon>Chlorellales</taxon>
        <taxon>Chlorellaceae</taxon>
        <taxon>Chlorella clade</taxon>
        <taxon>Chlorella</taxon>
    </lineage>
</organism>
<reference evidence="8" key="2">
    <citation type="submission" date="2020-11" db="EMBL/GenBank/DDBJ databases">
        <authorList>
            <person name="Cecchin M."/>
            <person name="Marcolungo L."/>
            <person name="Rossato M."/>
            <person name="Girolomoni L."/>
            <person name="Cosentino E."/>
            <person name="Cuine S."/>
            <person name="Li-Beisson Y."/>
            <person name="Delledonne M."/>
            <person name="Ballottari M."/>
        </authorList>
    </citation>
    <scope>NUCLEOTIDE SEQUENCE</scope>
    <source>
        <strain evidence="8">211/11P</strain>
        <tissue evidence="8">Whole cell</tissue>
    </source>
</reference>
<feature type="compositionally biased region" description="Low complexity" evidence="5">
    <location>
        <begin position="111"/>
        <end position="122"/>
    </location>
</feature>
<feature type="compositionally biased region" description="Basic and acidic residues" evidence="5">
    <location>
        <begin position="572"/>
        <end position="585"/>
    </location>
</feature>
<feature type="compositionally biased region" description="Low complexity" evidence="5">
    <location>
        <begin position="681"/>
        <end position="697"/>
    </location>
</feature>
<feature type="compositionally biased region" description="Basic residues" evidence="5">
    <location>
        <begin position="771"/>
        <end position="783"/>
    </location>
</feature>
<evidence type="ECO:0000259" key="7">
    <source>
        <dbReference type="Pfam" id="PF25121"/>
    </source>
</evidence>
<feature type="region of interest" description="Disordered" evidence="5">
    <location>
        <begin position="911"/>
        <end position="946"/>
    </location>
</feature>
<dbReference type="GO" id="GO:0006364">
    <property type="term" value="P:rRNA processing"/>
    <property type="evidence" value="ECO:0007669"/>
    <property type="project" value="InterPro"/>
</dbReference>
<protein>
    <recommendedName>
        <fullName evidence="10">NUC153 domain-containing protein</fullName>
    </recommendedName>
</protein>